<sequence length="841" mass="93581">MLSGCYIFPRFLPPITEPATARLTISTGEKSYNQIPLAGMAPSSLFHHFLPPLLLLQALISPSDAQAYHNISLGSSLTPLGENSSWLSPSGEFAFGFYPLETDSSLFLLAIWFVKTANKTVVWYANGDKLVQDGAVVQLTTDGDLSLKDHNGQDVWDADISNASYAAMLDTGNFVLASADASVSWQSFDSPSDTILPSQVLNLGTDLRARMMDTDYSSGRFKLSVQADGNLVFYPVAVPSGFQYDPYWASNSVGNGTRLVFDELGTIYLDLNNGTRFNFTSAPIASMGDFYHRATLDSDGVFRQYVYPKNGMRDGSWNEGWNLVDFQPPDICQAIRTASGSGVCGFNSYCTFGNQSVDCECPPGYSFLDPNRKYKGCQANFPAQRCDADEKEIESLYDFSVKIDVDWPLSDYEHFNPVDEDQCRKECLSDCFCAVAIYNNGDCWKKKLPLSNGKMGAYVERRALIKVAKGNNSQPPSPSPVIVKKDRGAWILVGSLLLGSSAVVNFVLITAILFVSFCSHNKVKRKLQPGSNMAALSLRLFTYSELEEATNGFSEELGSGAFSRVYKGYFDDGPTTCVAVKKLDNLLPDMDKEFMNEVGSIGRTYHKNLVRLHGFCNEGNERLLVYEFMKNGSLREFLFGSVRPNWNLRVQIALGIARGLLYLHEECSNQIIHCDIKPQNILLDDNLVARISDFGLAKLLRTDQTRTNTAIRGTRGYVAPEWFKNIGITAKVDVYSFGVMLLEIVCCRKCVEQEVGNEERLILTYWVSDCYRDGMLELVVEGDEEAAFDMKRVERFVKVALWCIQEEPSMRPTMQKVTQMLDGATSIPEPPDPSSYMSSIQ</sequence>
<evidence type="ECO:0000256" key="6">
    <source>
        <dbReference type="ARBA" id="ARBA00022729"/>
    </source>
</evidence>
<dbReference type="PROSITE" id="PS00107">
    <property type="entry name" value="PROTEIN_KINASE_ATP"/>
    <property type="match status" value="1"/>
</dbReference>
<keyword evidence="13" id="KW-1015">Disulfide bond</keyword>
<evidence type="ECO:0000256" key="18">
    <source>
        <dbReference type="PIRNR" id="PIRNR000641"/>
    </source>
</evidence>
<dbReference type="GO" id="GO:0030246">
    <property type="term" value="F:carbohydrate binding"/>
    <property type="evidence" value="ECO:0007669"/>
    <property type="project" value="UniProtKB-KW"/>
</dbReference>
<dbReference type="PANTHER" id="PTHR47976:SF108">
    <property type="entry name" value="G-TYPE LECTIN S-RECEPTOR-LIKE SERINE_THREONINE-PROTEIN KINASE LECRK1"/>
    <property type="match status" value="1"/>
</dbReference>
<feature type="transmembrane region" description="Helical" evidence="20">
    <location>
        <begin position="489"/>
        <end position="517"/>
    </location>
</feature>
<keyword evidence="3" id="KW-0245">EGF-like domain</keyword>
<keyword evidence="12 20" id="KW-0472">Membrane</keyword>
<dbReference type="KEGG" id="pda:103697208"/>
<evidence type="ECO:0000256" key="7">
    <source>
        <dbReference type="ARBA" id="ARBA00022734"/>
    </source>
</evidence>
<dbReference type="GO" id="GO:0051707">
    <property type="term" value="P:response to other organism"/>
    <property type="evidence" value="ECO:0007669"/>
    <property type="project" value="UniProtKB-ARBA"/>
</dbReference>
<evidence type="ECO:0000256" key="4">
    <source>
        <dbReference type="ARBA" id="ARBA00022679"/>
    </source>
</evidence>
<evidence type="ECO:0000256" key="20">
    <source>
        <dbReference type="SAM" id="Phobius"/>
    </source>
</evidence>
<dbReference type="RefSeq" id="XP_008777244.2">
    <property type="nucleotide sequence ID" value="XM_008779022.4"/>
</dbReference>
<evidence type="ECO:0000256" key="5">
    <source>
        <dbReference type="ARBA" id="ARBA00022692"/>
    </source>
</evidence>
<keyword evidence="8 18" id="KW-0547">Nucleotide-binding</keyword>
<proteinExistence type="inferred from homology"/>
<dbReference type="FunFam" id="2.90.10.10:FF:000013">
    <property type="entry name" value="G-type lectin S-receptor-like serine/threonine-protein kinase LECRK1"/>
    <property type="match status" value="1"/>
</dbReference>
<protein>
    <recommendedName>
        <fullName evidence="18">Receptor-like serine/threonine-protein kinase</fullName>
        <ecNumber evidence="18">2.7.11.1</ecNumber>
    </recommendedName>
</protein>
<dbReference type="SUPFAM" id="SSF51110">
    <property type="entry name" value="alpha-D-mannose-specific plant lectins"/>
    <property type="match status" value="1"/>
</dbReference>
<evidence type="ECO:0000256" key="1">
    <source>
        <dbReference type="ARBA" id="ARBA00004479"/>
    </source>
</evidence>
<keyword evidence="10 18" id="KW-0067">ATP-binding</keyword>
<dbReference type="InterPro" id="IPR011009">
    <property type="entry name" value="Kinase-like_dom_sf"/>
</dbReference>
<dbReference type="Proteomes" id="UP000228380">
    <property type="component" value="Unplaced"/>
</dbReference>
<evidence type="ECO:0000256" key="8">
    <source>
        <dbReference type="ARBA" id="ARBA00022741"/>
    </source>
</evidence>
<evidence type="ECO:0000256" key="2">
    <source>
        <dbReference type="ARBA" id="ARBA00022527"/>
    </source>
</evidence>
<keyword evidence="14" id="KW-0675">Receptor</keyword>
<comment type="similarity">
    <text evidence="18">Belongs to the protein kinase superfamily. Ser/Thr protein kinase family.</text>
</comment>
<dbReference type="Pfam" id="PF01453">
    <property type="entry name" value="B_lectin"/>
    <property type="match status" value="1"/>
</dbReference>
<dbReference type="SMART" id="SM00220">
    <property type="entry name" value="S_TKc"/>
    <property type="match status" value="1"/>
</dbReference>
<feature type="domain" description="Protein kinase" evidence="21">
    <location>
        <begin position="551"/>
        <end position="821"/>
    </location>
</feature>
<comment type="catalytic activity">
    <reaction evidence="17 18">
        <text>L-seryl-[protein] + ATP = O-phospho-L-seryl-[protein] + ADP + H(+)</text>
        <dbReference type="Rhea" id="RHEA:17989"/>
        <dbReference type="Rhea" id="RHEA-COMP:9863"/>
        <dbReference type="Rhea" id="RHEA-COMP:11604"/>
        <dbReference type="ChEBI" id="CHEBI:15378"/>
        <dbReference type="ChEBI" id="CHEBI:29999"/>
        <dbReference type="ChEBI" id="CHEBI:30616"/>
        <dbReference type="ChEBI" id="CHEBI:83421"/>
        <dbReference type="ChEBI" id="CHEBI:456216"/>
        <dbReference type="EC" id="2.7.11.1"/>
    </reaction>
</comment>
<dbReference type="Gene3D" id="3.30.200.20">
    <property type="entry name" value="Phosphorylase Kinase, domain 1"/>
    <property type="match status" value="1"/>
</dbReference>
<dbReference type="InterPro" id="IPR000719">
    <property type="entry name" value="Prot_kinase_dom"/>
</dbReference>
<evidence type="ECO:0000256" key="14">
    <source>
        <dbReference type="ARBA" id="ARBA00023170"/>
    </source>
</evidence>
<evidence type="ECO:0000259" key="22">
    <source>
        <dbReference type="PROSITE" id="PS50927"/>
    </source>
</evidence>
<evidence type="ECO:0000256" key="13">
    <source>
        <dbReference type="ARBA" id="ARBA00023157"/>
    </source>
</evidence>
<dbReference type="InterPro" id="IPR036426">
    <property type="entry name" value="Bulb-type_lectin_dom_sf"/>
</dbReference>
<keyword evidence="6" id="KW-0732">Signal</keyword>
<dbReference type="InterPro" id="IPR024171">
    <property type="entry name" value="SRK-like_kinase"/>
</dbReference>
<keyword evidence="23" id="KW-1185">Reference proteome</keyword>
<dbReference type="PIRSF" id="PIRSF000641">
    <property type="entry name" value="SRK"/>
    <property type="match status" value="1"/>
</dbReference>
<keyword evidence="2 18" id="KW-0723">Serine/threonine-protein kinase</keyword>
<keyword evidence="11 20" id="KW-1133">Transmembrane helix</keyword>
<dbReference type="InterPro" id="IPR017441">
    <property type="entry name" value="Protein_kinase_ATP_BS"/>
</dbReference>
<dbReference type="Pfam" id="PF00069">
    <property type="entry name" value="Pkinase"/>
    <property type="match status" value="1"/>
</dbReference>
<dbReference type="SMART" id="SM00108">
    <property type="entry name" value="B_lectin"/>
    <property type="match status" value="1"/>
</dbReference>
<evidence type="ECO:0000256" key="3">
    <source>
        <dbReference type="ARBA" id="ARBA00022536"/>
    </source>
</evidence>
<dbReference type="InterPro" id="IPR008271">
    <property type="entry name" value="Ser/Thr_kinase_AS"/>
</dbReference>
<dbReference type="PROSITE" id="PS50011">
    <property type="entry name" value="PROTEIN_KINASE_DOM"/>
    <property type="match status" value="1"/>
</dbReference>
<evidence type="ECO:0000256" key="9">
    <source>
        <dbReference type="ARBA" id="ARBA00022777"/>
    </source>
</evidence>
<evidence type="ECO:0000256" key="11">
    <source>
        <dbReference type="ARBA" id="ARBA00022989"/>
    </source>
</evidence>
<dbReference type="PROSITE" id="PS00108">
    <property type="entry name" value="PROTEIN_KINASE_ST"/>
    <property type="match status" value="1"/>
</dbReference>
<dbReference type="InterPro" id="IPR001480">
    <property type="entry name" value="Bulb-type_lectin_dom"/>
</dbReference>
<evidence type="ECO:0000256" key="19">
    <source>
        <dbReference type="PROSITE-ProRule" id="PRU10141"/>
    </source>
</evidence>
<dbReference type="OrthoDB" id="1930390at2759"/>
<dbReference type="FunFam" id="3.30.200.20:FF:000059">
    <property type="entry name" value="S-receptor-like serine/threonine-protein kinase"/>
    <property type="match status" value="1"/>
</dbReference>
<dbReference type="GO" id="GO:0016020">
    <property type="term" value="C:membrane"/>
    <property type="evidence" value="ECO:0007669"/>
    <property type="project" value="UniProtKB-SubCell"/>
</dbReference>
<feature type="binding site" evidence="19">
    <location>
        <position position="582"/>
    </location>
    <ligand>
        <name>ATP</name>
        <dbReference type="ChEBI" id="CHEBI:30616"/>
    </ligand>
</feature>
<dbReference type="Gene3D" id="2.90.10.30">
    <property type="match status" value="1"/>
</dbReference>
<evidence type="ECO:0000313" key="24">
    <source>
        <dbReference type="RefSeq" id="XP_008777244.2"/>
    </source>
</evidence>
<feature type="domain" description="Bulb-type lectin" evidence="22">
    <location>
        <begin position="71"/>
        <end position="189"/>
    </location>
</feature>
<dbReference type="PANTHER" id="PTHR47976">
    <property type="entry name" value="G-TYPE LECTIN S-RECEPTOR-LIKE SERINE/THREONINE-PROTEIN KINASE SD2-5"/>
    <property type="match status" value="1"/>
</dbReference>
<evidence type="ECO:0000259" key="21">
    <source>
        <dbReference type="PROSITE" id="PS50011"/>
    </source>
</evidence>
<reference evidence="24" key="1">
    <citation type="submission" date="2025-08" db="UniProtKB">
        <authorList>
            <consortium name="RefSeq"/>
        </authorList>
    </citation>
    <scope>IDENTIFICATION</scope>
    <source>
        <tissue evidence="24">Young leaves</tissue>
    </source>
</reference>
<keyword evidence="4 18" id="KW-0808">Transferase</keyword>
<accession>A0A8B7BI06</accession>
<dbReference type="CDD" id="cd01098">
    <property type="entry name" value="PAN_AP_plant"/>
    <property type="match status" value="1"/>
</dbReference>
<keyword evidence="15" id="KW-0325">Glycoprotein</keyword>
<dbReference type="SUPFAM" id="SSF56112">
    <property type="entry name" value="Protein kinase-like (PK-like)"/>
    <property type="match status" value="1"/>
</dbReference>
<organism evidence="23 24">
    <name type="scientific">Phoenix dactylifera</name>
    <name type="common">Date palm</name>
    <dbReference type="NCBI Taxonomy" id="42345"/>
    <lineage>
        <taxon>Eukaryota</taxon>
        <taxon>Viridiplantae</taxon>
        <taxon>Streptophyta</taxon>
        <taxon>Embryophyta</taxon>
        <taxon>Tracheophyta</taxon>
        <taxon>Spermatophyta</taxon>
        <taxon>Magnoliopsida</taxon>
        <taxon>Liliopsida</taxon>
        <taxon>Arecaceae</taxon>
        <taxon>Coryphoideae</taxon>
        <taxon>Phoeniceae</taxon>
        <taxon>Phoenix</taxon>
    </lineage>
</organism>
<dbReference type="GO" id="GO:0005524">
    <property type="term" value="F:ATP binding"/>
    <property type="evidence" value="ECO:0007669"/>
    <property type="project" value="UniProtKB-UniRule"/>
</dbReference>
<evidence type="ECO:0000256" key="12">
    <source>
        <dbReference type="ARBA" id="ARBA00023136"/>
    </source>
</evidence>
<dbReference type="AlphaFoldDB" id="A0A8B7BI06"/>
<dbReference type="FunFam" id="1.10.510.10:FF:000237">
    <property type="entry name" value="G-type lectin S-receptor-like serine/threonine-protein kinase"/>
    <property type="match status" value="1"/>
</dbReference>
<keyword evidence="5 20" id="KW-0812">Transmembrane</keyword>
<keyword evidence="9 18" id="KW-0418">Kinase</keyword>
<evidence type="ECO:0000313" key="23">
    <source>
        <dbReference type="Proteomes" id="UP000228380"/>
    </source>
</evidence>
<keyword evidence="7" id="KW-0430">Lectin</keyword>
<dbReference type="CDD" id="cd00028">
    <property type="entry name" value="B_lectin"/>
    <property type="match status" value="1"/>
</dbReference>
<dbReference type="PROSITE" id="PS50927">
    <property type="entry name" value="BULB_LECTIN"/>
    <property type="match status" value="1"/>
</dbReference>
<evidence type="ECO:0000256" key="17">
    <source>
        <dbReference type="ARBA" id="ARBA00048679"/>
    </source>
</evidence>
<name>A0A8B7BI06_PHODC</name>
<comment type="catalytic activity">
    <reaction evidence="16 18">
        <text>L-threonyl-[protein] + ATP = O-phospho-L-threonyl-[protein] + ADP + H(+)</text>
        <dbReference type="Rhea" id="RHEA:46608"/>
        <dbReference type="Rhea" id="RHEA-COMP:11060"/>
        <dbReference type="Rhea" id="RHEA-COMP:11605"/>
        <dbReference type="ChEBI" id="CHEBI:15378"/>
        <dbReference type="ChEBI" id="CHEBI:30013"/>
        <dbReference type="ChEBI" id="CHEBI:30616"/>
        <dbReference type="ChEBI" id="CHEBI:61977"/>
        <dbReference type="ChEBI" id="CHEBI:456216"/>
        <dbReference type="EC" id="2.7.11.1"/>
    </reaction>
</comment>
<dbReference type="InterPro" id="IPR051343">
    <property type="entry name" value="G-type_lectin_kinases/EP1-like"/>
</dbReference>
<gene>
    <name evidence="24" type="primary">LOC103697208</name>
</gene>
<dbReference type="Gene3D" id="2.90.10.10">
    <property type="entry name" value="Bulb-type lectin domain"/>
    <property type="match status" value="1"/>
</dbReference>
<dbReference type="EC" id="2.7.11.1" evidence="18"/>
<dbReference type="FunFam" id="2.90.10.30:FF:000001">
    <property type="entry name" value="Serine/threonine-protein kinase"/>
    <property type="match status" value="1"/>
</dbReference>
<dbReference type="Gene3D" id="1.10.510.10">
    <property type="entry name" value="Transferase(Phosphotransferase) domain 1"/>
    <property type="match status" value="1"/>
</dbReference>
<evidence type="ECO:0000256" key="16">
    <source>
        <dbReference type="ARBA" id="ARBA00047899"/>
    </source>
</evidence>
<evidence type="ECO:0000256" key="15">
    <source>
        <dbReference type="ARBA" id="ARBA00023180"/>
    </source>
</evidence>
<evidence type="ECO:0000256" key="10">
    <source>
        <dbReference type="ARBA" id="ARBA00022840"/>
    </source>
</evidence>
<dbReference type="GeneID" id="103697208"/>
<dbReference type="GO" id="GO:0004674">
    <property type="term" value="F:protein serine/threonine kinase activity"/>
    <property type="evidence" value="ECO:0007669"/>
    <property type="project" value="UniProtKB-KW"/>
</dbReference>
<comment type="subcellular location">
    <subcellularLocation>
        <location evidence="1">Membrane</location>
        <topology evidence="1">Single-pass type I membrane protein</topology>
    </subcellularLocation>
</comment>